<dbReference type="Gene3D" id="3.30.450.40">
    <property type="match status" value="1"/>
</dbReference>
<gene>
    <name evidence="2" type="ORF">S01H1_72447</name>
</gene>
<dbReference type="AlphaFoldDB" id="X0YEJ5"/>
<accession>X0YEJ5</accession>
<dbReference type="InterPro" id="IPR029016">
    <property type="entry name" value="GAF-like_dom_sf"/>
</dbReference>
<dbReference type="EMBL" id="BARS01048318">
    <property type="protein sequence ID" value="GAG35251.1"/>
    <property type="molecule type" value="Genomic_DNA"/>
</dbReference>
<dbReference type="InterPro" id="IPR003018">
    <property type="entry name" value="GAF"/>
</dbReference>
<dbReference type="SUPFAM" id="SSF55781">
    <property type="entry name" value="GAF domain-like"/>
    <property type="match status" value="1"/>
</dbReference>
<protein>
    <recommendedName>
        <fullName evidence="1">GAF domain-containing protein</fullName>
    </recommendedName>
</protein>
<feature type="domain" description="GAF" evidence="1">
    <location>
        <begin position="24"/>
        <end position="169"/>
    </location>
</feature>
<dbReference type="SMART" id="SM00065">
    <property type="entry name" value="GAF"/>
    <property type="match status" value="1"/>
</dbReference>
<name>X0YEJ5_9ZZZZ</name>
<organism evidence="2">
    <name type="scientific">marine sediment metagenome</name>
    <dbReference type="NCBI Taxonomy" id="412755"/>
    <lineage>
        <taxon>unclassified sequences</taxon>
        <taxon>metagenomes</taxon>
        <taxon>ecological metagenomes</taxon>
    </lineage>
</organism>
<comment type="caution">
    <text evidence="2">The sequence shown here is derived from an EMBL/GenBank/DDBJ whole genome shotgun (WGS) entry which is preliminary data.</text>
</comment>
<sequence>MEAKEKNYFRLFRDICTVINSSLNLAEVLNLITENVVSALNVKACTVFLRDREKNLLEVSATHGLSESYLKKGPLVADKSIAETLQGNSVFIYDIGNDPRIQYPDEAKKEGIASILSIPISVKNQIIGVLRIYIAERRNFLEDENEFIAGLADMGGIAIDNARMYDHLKADHQRLIADVHQWFELGTVR</sequence>
<dbReference type="Pfam" id="PF01590">
    <property type="entry name" value="GAF"/>
    <property type="match status" value="1"/>
</dbReference>
<evidence type="ECO:0000259" key="1">
    <source>
        <dbReference type="SMART" id="SM00065"/>
    </source>
</evidence>
<reference evidence="2" key="1">
    <citation type="journal article" date="2014" name="Front. Microbiol.">
        <title>High frequency of phylogenetically diverse reductive dehalogenase-homologous genes in deep subseafloor sedimentary metagenomes.</title>
        <authorList>
            <person name="Kawai M."/>
            <person name="Futagami T."/>
            <person name="Toyoda A."/>
            <person name="Takaki Y."/>
            <person name="Nishi S."/>
            <person name="Hori S."/>
            <person name="Arai W."/>
            <person name="Tsubouchi T."/>
            <person name="Morono Y."/>
            <person name="Uchiyama I."/>
            <person name="Ito T."/>
            <person name="Fujiyama A."/>
            <person name="Inagaki F."/>
            <person name="Takami H."/>
        </authorList>
    </citation>
    <scope>NUCLEOTIDE SEQUENCE</scope>
    <source>
        <strain evidence="2">Expedition CK06-06</strain>
    </source>
</reference>
<evidence type="ECO:0000313" key="2">
    <source>
        <dbReference type="EMBL" id="GAG35251.1"/>
    </source>
</evidence>
<proteinExistence type="predicted"/>